<dbReference type="OrthoDB" id="6119010at2"/>
<sequence>MARNRGSRGFTLLELIVSLLVIVVLYGVLSVRLGTIAESTERASVYGMLGQIQQQLNFRATEFYIDGTPDKFANLVKENPFSWFPAHPAQYAGEITAGDGKEILAGRWYFDVAHRELIYRVQRNKYLKIKGNDNRNLRFVLNLSSNSADNQQYSAVYSAKIQTVQPFVWEINAPSE</sequence>
<dbReference type="EMBL" id="FTOE01000006">
    <property type="protein sequence ID" value="SIS87466.1"/>
    <property type="molecule type" value="Genomic_DNA"/>
</dbReference>
<reference evidence="3" key="1">
    <citation type="submission" date="2017-01" db="EMBL/GenBank/DDBJ databases">
        <authorList>
            <person name="Varghese N."/>
            <person name="Submissions S."/>
        </authorList>
    </citation>
    <scope>NUCLEOTIDE SEQUENCE [LARGE SCALE GENOMIC DNA]</scope>
    <source>
        <strain evidence="3">DSM 22306</strain>
    </source>
</reference>
<dbReference type="AlphaFoldDB" id="A0A1N7MMU3"/>
<protein>
    <submittedName>
        <fullName evidence="2">Prepilin-type N-terminal cleavage/methylation domain-containing protein</fullName>
    </submittedName>
</protein>
<dbReference type="STRING" id="619304.SAMN05421760_106207"/>
<dbReference type="RefSeq" id="WP_054340422.1">
    <property type="nucleotide sequence ID" value="NZ_FTOE01000006.1"/>
</dbReference>
<evidence type="ECO:0000313" key="2">
    <source>
        <dbReference type="EMBL" id="SIS87466.1"/>
    </source>
</evidence>
<name>A0A1N7MMU3_9GAMM</name>
<dbReference type="NCBIfam" id="TIGR02532">
    <property type="entry name" value="IV_pilin_GFxxxE"/>
    <property type="match status" value="1"/>
</dbReference>
<keyword evidence="1" id="KW-1133">Transmembrane helix</keyword>
<keyword evidence="3" id="KW-1185">Reference proteome</keyword>
<accession>A0A1N7MMU3</accession>
<evidence type="ECO:0000256" key="1">
    <source>
        <dbReference type="SAM" id="Phobius"/>
    </source>
</evidence>
<dbReference type="Pfam" id="PF07963">
    <property type="entry name" value="N_methyl"/>
    <property type="match status" value="1"/>
</dbReference>
<dbReference type="Proteomes" id="UP000185999">
    <property type="component" value="Unassembled WGS sequence"/>
</dbReference>
<feature type="transmembrane region" description="Helical" evidence="1">
    <location>
        <begin position="12"/>
        <end position="29"/>
    </location>
</feature>
<proteinExistence type="predicted"/>
<dbReference type="InterPro" id="IPR045584">
    <property type="entry name" value="Pilin-like"/>
</dbReference>
<keyword evidence="1" id="KW-0812">Transmembrane</keyword>
<evidence type="ECO:0000313" key="3">
    <source>
        <dbReference type="Proteomes" id="UP000185999"/>
    </source>
</evidence>
<dbReference type="InterPro" id="IPR012902">
    <property type="entry name" value="N_methyl_site"/>
</dbReference>
<keyword evidence="1" id="KW-0472">Membrane</keyword>
<dbReference type="SUPFAM" id="SSF54523">
    <property type="entry name" value="Pili subunits"/>
    <property type="match status" value="1"/>
</dbReference>
<organism evidence="2 3">
    <name type="scientific">Neptunomonas antarctica</name>
    <dbReference type="NCBI Taxonomy" id="619304"/>
    <lineage>
        <taxon>Bacteria</taxon>
        <taxon>Pseudomonadati</taxon>
        <taxon>Pseudomonadota</taxon>
        <taxon>Gammaproteobacteria</taxon>
        <taxon>Oceanospirillales</taxon>
        <taxon>Oceanospirillaceae</taxon>
        <taxon>Neptunomonas</taxon>
    </lineage>
</organism>
<gene>
    <name evidence="2" type="ORF">SAMN05421760_106207</name>
</gene>